<feature type="compositionally biased region" description="Pro residues" evidence="2">
    <location>
        <begin position="351"/>
        <end position="368"/>
    </location>
</feature>
<keyword evidence="4" id="KW-1185">Reference proteome</keyword>
<dbReference type="Proteomes" id="UP000696485">
    <property type="component" value="Unassembled WGS sequence"/>
</dbReference>
<feature type="non-terminal residue" evidence="3">
    <location>
        <position position="736"/>
    </location>
</feature>
<accession>A0A9P5SS32</accession>
<dbReference type="EMBL" id="JAAAUY010000034">
    <property type="protein sequence ID" value="KAF9337208.1"/>
    <property type="molecule type" value="Genomic_DNA"/>
</dbReference>
<evidence type="ECO:0000313" key="3">
    <source>
        <dbReference type="EMBL" id="KAF9337208.1"/>
    </source>
</evidence>
<evidence type="ECO:0000256" key="2">
    <source>
        <dbReference type="SAM" id="MobiDB-lite"/>
    </source>
</evidence>
<name>A0A9P5SS32_9FUNG</name>
<feature type="coiled-coil region" evidence="1">
    <location>
        <begin position="660"/>
        <end position="711"/>
    </location>
</feature>
<feature type="region of interest" description="Disordered" evidence="2">
    <location>
        <begin position="350"/>
        <end position="369"/>
    </location>
</feature>
<comment type="caution">
    <text evidence="3">The sequence shown here is derived from an EMBL/GenBank/DDBJ whole genome shotgun (WGS) entry which is preliminary data.</text>
</comment>
<evidence type="ECO:0000256" key="1">
    <source>
        <dbReference type="SAM" id="Coils"/>
    </source>
</evidence>
<organism evidence="3 4">
    <name type="scientific">Podila minutissima</name>
    <dbReference type="NCBI Taxonomy" id="64525"/>
    <lineage>
        <taxon>Eukaryota</taxon>
        <taxon>Fungi</taxon>
        <taxon>Fungi incertae sedis</taxon>
        <taxon>Mucoromycota</taxon>
        <taxon>Mortierellomycotina</taxon>
        <taxon>Mortierellomycetes</taxon>
        <taxon>Mortierellales</taxon>
        <taxon>Mortierellaceae</taxon>
        <taxon>Podila</taxon>
    </lineage>
</organism>
<keyword evidence="1" id="KW-0175">Coiled coil</keyword>
<reference evidence="3" key="1">
    <citation type="journal article" date="2020" name="Fungal Divers.">
        <title>Resolving the Mortierellaceae phylogeny through synthesis of multi-gene phylogenetics and phylogenomics.</title>
        <authorList>
            <person name="Vandepol N."/>
            <person name="Liber J."/>
            <person name="Desiro A."/>
            <person name="Na H."/>
            <person name="Kennedy M."/>
            <person name="Barry K."/>
            <person name="Grigoriev I.V."/>
            <person name="Miller A.N."/>
            <person name="O'Donnell K."/>
            <person name="Stajich J.E."/>
            <person name="Bonito G."/>
        </authorList>
    </citation>
    <scope>NUCLEOTIDE SEQUENCE</scope>
    <source>
        <strain evidence="3">NVP1</strain>
    </source>
</reference>
<dbReference type="AlphaFoldDB" id="A0A9P5SS32"/>
<evidence type="ECO:0000313" key="4">
    <source>
        <dbReference type="Proteomes" id="UP000696485"/>
    </source>
</evidence>
<protein>
    <submittedName>
        <fullName evidence="3">Uncharacterized protein</fullName>
    </submittedName>
</protein>
<gene>
    <name evidence="3" type="ORF">BG006_005929</name>
</gene>
<dbReference type="PANTHER" id="PTHR33246">
    <property type="entry name" value="CCHC-TYPE DOMAIN-CONTAINING PROTEIN"/>
    <property type="match status" value="1"/>
</dbReference>
<feature type="region of interest" description="Disordered" evidence="2">
    <location>
        <begin position="580"/>
        <end position="637"/>
    </location>
</feature>
<dbReference type="PANTHER" id="PTHR33246:SF51">
    <property type="entry name" value="MYB_SANT-LIKE DOMAIN-CONTAINING PROTEIN"/>
    <property type="match status" value="1"/>
</dbReference>
<feature type="compositionally biased region" description="Polar residues" evidence="2">
    <location>
        <begin position="590"/>
        <end position="600"/>
    </location>
</feature>
<proteinExistence type="predicted"/>
<sequence>LTLKHRKNGRLAAAANQPSEIVTVCVGVAGNPTRTRIFRDMASCDKWGWKTLYVFQAFRNYDAFMAPEAMCVGHHNDPERSMMFGGEDCNRQGWTHDFVFWVNNCPWFKECKGQDVFQHNTQIHAYEAFNPHRLMIAPGYDGRKHGWTYLYSFAYFAHYYVPSAEGYRFLASQRNRLFKRQMNSYLAESYRRVIFDRLISCWSGNAFYNNIPRGALVDWDRCRAVRDAAHGDAETYRTIQIYFAGPVHGEYNVAMVRLELRLQNRVWGAVNFPVGEFIGAQAIMVELRHALSAEYDLSVIVNNTREHMRLDPTPGEIRPELRRHPFLNPGIGMPPMIYGGYPPGAMVKVPHPAPSSQPPKPASAPPQPTVHITEPTATCPTVVPVTKSTTTKAGGRASKERFSSEDIDVILAWLEHPLNYDKIYGTSRQRSVGKTVSSSKGYAELAAHINKSSKGRWKLTGRAVKERFNRYKKNNYLAVRPEIIATGFGLTDEDRANGIHRLDQKRESMCCGFDRLEALFGTKPNLSPLVEGQFFNEDGDEEEGLLDGEDAEEVDSEYFDGGEEEFVLSWKRDRQIAEEESDFDLEMGPESSTNLTTDGGDSSRKRRSSNSASFLTTANTRKPRLRLDTGSSQSKGSYATALAEISKDKTEEKLAFKKHVFDMEKEERRAEREYKRAESERLLDMENKKLAAQMELENKKLEEQKETRKFQLAQAAITSGRSLEDIQAVFKFIDSL</sequence>